<reference evidence="2" key="1">
    <citation type="journal article" date="2019" name="Int. J. Syst. Evol. Microbiol.">
        <title>The Global Catalogue of Microorganisms (GCM) 10K type strain sequencing project: providing services to taxonomists for standard genome sequencing and annotation.</title>
        <authorList>
            <consortium name="The Broad Institute Genomics Platform"/>
            <consortium name="The Broad Institute Genome Sequencing Center for Infectious Disease"/>
            <person name="Wu L."/>
            <person name="Ma J."/>
        </authorList>
    </citation>
    <scope>NUCLEOTIDE SEQUENCE [LARGE SCALE GENOMIC DNA]</scope>
    <source>
        <strain evidence="2">KCTC 23299</strain>
    </source>
</reference>
<sequence length="147" mass="17450">MKQIHSHFWFKENFNTKFIEDTKLYHCFGTCNGYDYSFASDNEESAWLLAEAYLKKNGHLFDERENQILALKDEIERNKNIFKKHMSEIGERHRSKLMSVYYMLDAISKTGTHREKQAVIVFQKCVLEDLINKGDTLPIEYVDELPF</sequence>
<protein>
    <submittedName>
        <fullName evidence="1">Uncharacterized protein</fullName>
    </submittedName>
</protein>
<dbReference type="EMBL" id="JBHUOZ010000003">
    <property type="protein sequence ID" value="MFD2922018.1"/>
    <property type="molecule type" value="Genomic_DNA"/>
</dbReference>
<proteinExistence type="predicted"/>
<gene>
    <name evidence="1" type="ORF">ACFS6H_20020</name>
</gene>
<accession>A0ABW6A9K4</accession>
<name>A0ABW6A9K4_9BACT</name>
<dbReference type="Proteomes" id="UP001597511">
    <property type="component" value="Unassembled WGS sequence"/>
</dbReference>
<comment type="caution">
    <text evidence="1">The sequence shown here is derived from an EMBL/GenBank/DDBJ whole genome shotgun (WGS) entry which is preliminary data.</text>
</comment>
<evidence type="ECO:0000313" key="2">
    <source>
        <dbReference type="Proteomes" id="UP001597511"/>
    </source>
</evidence>
<evidence type="ECO:0000313" key="1">
    <source>
        <dbReference type="EMBL" id="MFD2922018.1"/>
    </source>
</evidence>
<dbReference type="RefSeq" id="WP_386103316.1">
    <property type="nucleotide sequence ID" value="NZ_JBHUOZ010000003.1"/>
</dbReference>
<keyword evidence="2" id="KW-1185">Reference proteome</keyword>
<organism evidence="1 2">
    <name type="scientific">Terrimonas rubra</name>
    <dbReference type="NCBI Taxonomy" id="1035890"/>
    <lineage>
        <taxon>Bacteria</taxon>
        <taxon>Pseudomonadati</taxon>
        <taxon>Bacteroidota</taxon>
        <taxon>Chitinophagia</taxon>
        <taxon>Chitinophagales</taxon>
        <taxon>Chitinophagaceae</taxon>
        <taxon>Terrimonas</taxon>
    </lineage>
</organism>